<evidence type="ECO:0000256" key="1">
    <source>
        <dbReference type="SAM" id="MobiDB-lite"/>
    </source>
</evidence>
<proteinExistence type="predicted"/>
<dbReference type="AlphaFoldDB" id="A0AAV5TQ75"/>
<name>A0AAV5TQ75_9BILA</name>
<comment type="caution">
    <text evidence="3">The sequence shown here is derived from an EMBL/GenBank/DDBJ whole genome shotgun (WGS) entry which is preliminary data.</text>
</comment>
<keyword evidence="2" id="KW-0732">Signal</keyword>
<protein>
    <submittedName>
        <fullName evidence="3">Uncharacterized protein</fullName>
    </submittedName>
</protein>
<dbReference type="Proteomes" id="UP001432027">
    <property type="component" value="Unassembled WGS sequence"/>
</dbReference>
<feature type="non-terminal residue" evidence="3">
    <location>
        <position position="1"/>
    </location>
</feature>
<feature type="signal peptide" evidence="2">
    <location>
        <begin position="1"/>
        <end position="17"/>
    </location>
</feature>
<feature type="chain" id="PRO_5043540275" evidence="2">
    <location>
        <begin position="18"/>
        <end position="99"/>
    </location>
</feature>
<sequence>ILLLFIASKALSAPTDAVPVTETFEKKTCNPDNELKFHLINVIVGIRRMFEFQDVNPTGTTRNVGYDVDVETPDTSIEEGSGIIDEDEKTTTPCKAAES</sequence>
<gene>
    <name evidence="3" type="ORF">PENTCL1PPCAC_18773</name>
</gene>
<keyword evidence="4" id="KW-1185">Reference proteome</keyword>
<evidence type="ECO:0000313" key="3">
    <source>
        <dbReference type="EMBL" id="GMS96598.1"/>
    </source>
</evidence>
<organism evidence="3 4">
    <name type="scientific">Pristionchus entomophagus</name>
    <dbReference type="NCBI Taxonomy" id="358040"/>
    <lineage>
        <taxon>Eukaryota</taxon>
        <taxon>Metazoa</taxon>
        <taxon>Ecdysozoa</taxon>
        <taxon>Nematoda</taxon>
        <taxon>Chromadorea</taxon>
        <taxon>Rhabditida</taxon>
        <taxon>Rhabditina</taxon>
        <taxon>Diplogasteromorpha</taxon>
        <taxon>Diplogasteroidea</taxon>
        <taxon>Neodiplogasteridae</taxon>
        <taxon>Pristionchus</taxon>
    </lineage>
</organism>
<dbReference type="EMBL" id="BTSX01000004">
    <property type="protein sequence ID" value="GMS96598.1"/>
    <property type="molecule type" value="Genomic_DNA"/>
</dbReference>
<feature type="non-terminal residue" evidence="3">
    <location>
        <position position="99"/>
    </location>
</feature>
<accession>A0AAV5TQ75</accession>
<reference evidence="3" key="1">
    <citation type="submission" date="2023-10" db="EMBL/GenBank/DDBJ databases">
        <title>Genome assembly of Pristionchus species.</title>
        <authorList>
            <person name="Yoshida K."/>
            <person name="Sommer R.J."/>
        </authorList>
    </citation>
    <scope>NUCLEOTIDE SEQUENCE</scope>
    <source>
        <strain evidence="3">RS0144</strain>
    </source>
</reference>
<evidence type="ECO:0000313" key="4">
    <source>
        <dbReference type="Proteomes" id="UP001432027"/>
    </source>
</evidence>
<evidence type="ECO:0000256" key="2">
    <source>
        <dbReference type="SAM" id="SignalP"/>
    </source>
</evidence>
<feature type="region of interest" description="Disordered" evidence="1">
    <location>
        <begin position="61"/>
        <end position="99"/>
    </location>
</feature>